<feature type="region of interest" description="Disordered" evidence="1">
    <location>
        <begin position="88"/>
        <end position="109"/>
    </location>
</feature>
<dbReference type="Proteomes" id="UP000696280">
    <property type="component" value="Unassembled WGS sequence"/>
</dbReference>
<reference evidence="2" key="1">
    <citation type="submission" date="2021-07" db="EMBL/GenBank/DDBJ databases">
        <authorList>
            <person name="Durling M."/>
        </authorList>
    </citation>
    <scope>NUCLEOTIDE SEQUENCE</scope>
</reference>
<evidence type="ECO:0000313" key="3">
    <source>
        <dbReference type="Proteomes" id="UP000696280"/>
    </source>
</evidence>
<organism evidence="2 3">
    <name type="scientific">Hymenoscyphus fraxineus</name>
    <dbReference type="NCBI Taxonomy" id="746836"/>
    <lineage>
        <taxon>Eukaryota</taxon>
        <taxon>Fungi</taxon>
        <taxon>Dikarya</taxon>
        <taxon>Ascomycota</taxon>
        <taxon>Pezizomycotina</taxon>
        <taxon>Leotiomycetes</taxon>
        <taxon>Helotiales</taxon>
        <taxon>Helotiaceae</taxon>
        <taxon>Hymenoscyphus</taxon>
    </lineage>
</organism>
<keyword evidence="3" id="KW-1185">Reference proteome</keyword>
<feature type="compositionally biased region" description="Basic residues" evidence="1">
    <location>
        <begin position="93"/>
        <end position="107"/>
    </location>
</feature>
<dbReference type="OrthoDB" id="10430146at2759"/>
<evidence type="ECO:0000313" key="2">
    <source>
        <dbReference type="EMBL" id="CAG8953947.1"/>
    </source>
</evidence>
<proteinExistence type="predicted"/>
<comment type="caution">
    <text evidence="2">The sequence shown here is derived from an EMBL/GenBank/DDBJ whole genome shotgun (WGS) entry which is preliminary data.</text>
</comment>
<gene>
    <name evidence="2" type="ORF">HYFRA_00010908</name>
</gene>
<dbReference type="EMBL" id="CAJVRL010000054">
    <property type="protein sequence ID" value="CAG8953947.1"/>
    <property type="molecule type" value="Genomic_DNA"/>
</dbReference>
<name>A0A9N9PTX1_9HELO</name>
<accession>A0A9N9PTX1</accession>
<sequence length="205" mass="23927">MFEKQNYHYWNYQTELLLWKTANELMGTKTWAGITQVFNERYDALVESQGEDAKLRPRKTISSVIQRYREIKLQFGLTAEYSTKKWRDAAPKVSHHPKPRISKRRELRKSPDVKKTAINLEGIDWSAVPKIPPPYEDYSDDSDFEVQISAQYSGQYFALKPQEADIDSDNLQRFANMLQQLTEDVKALFENEQGPTNTFNPGWAK</sequence>
<dbReference type="AlphaFoldDB" id="A0A9N9PTX1"/>
<protein>
    <submittedName>
        <fullName evidence="2">Uncharacterized protein</fullName>
    </submittedName>
</protein>
<evidence type="ECO:0000256" key="1">
    <source>
        <dbReference type="SAM" id="MobiDB-lite"/>
    </source>
</evidence>